<dbReference type="GO" id="GO:0006228">
    <property type="term" value="P:UTP biosynthetic process"/>
    <property type="evidence" value="ECO:0007669"/>
    <property type="project" value="InterPro"/>
</dbReference>
<keyword evidence="6" id="KW-0546">Nucleotide metabolism</keyword>
<keyword evidence="5" id="KW-0418">Kinase</keyword>
<feature type="domain" description="Nucleoside diphosphate kinase-like" evidence="9">
    <location>
        <begin position="7"/>
        <end position="154"/>
    </location>
</feature>
<evidence type="ECO:0000256" key="1">
    <source>
        <dbReference type="ARBA" id="ARBA00001946"/>
    </source>
</evidence>
<evidence type="ECO:0000256" key="3">
    <source>
        <dbReference type="ARBA" id="ARBA00012966"/>
    </source>
</evidence>
<dbReference type="PROSITE" id="PS51374">
    <property type="entry name" value="NDPK_LIKE"/>
    <property type="match status" value="1"/>
</dbReference>
<keyword evidence="4" id="KW-0808">Transferase</keyword>
<dbReference type="EMBL" id="QJKK01000005">
    <property type="protein sequence ID" value="RAL24236.1"/>
    <property type="molecule type" value="Genomic_DNA"/>
</dbReference>
<dbReference type="InterPro" id="IPR001564">
    <property type="entry name" value="Nucleoside_diP_kinase"/>
</dbReference>
<evidence type="ECO:0000256" key="8">
    <source>
        <dbReference type="RuleBase" id="RU004011"/>
    </source>
</evidence>
<protein>
    <recommendedName>
        <fullName evidence="3">nucleoside-diphosphate kinase</fullName>
        <ecNumber evidence="3">2.7.4.6</ecNumber>
    </recommendedName>
</protein>
<dbReference type="SUPFAM" id="SSF54919">
    <property type="entry name" value="Nucleoside diphosphate kinase, NDK"/>
    <property type="match status" value="1"/>
</dbReference>
<keyword evidence="11" id="KW-1185">Reference proteome</keyword>
<dbReference type="PRINTS" id="PR01243">
    <property type="entry name" value="NUCDPKINASE"/>
</dbReference>
<accession>A0A364K4G2</accession>
<dbReference type="InterPro" id="IPR034907">
    <property type="entry name" value="NDK-like_dom"/>
</dbReference>
<dbReference type="GO" id="GO:0006183">
    <property type="term" value="P:GTP biosynthetic process"/>
    <property type="evidence" value="ECO:0007669"/>
    <property type="project" value="InterPro"/>
</dbReference>
<proteinExistence type="inferred from homology"/>
<evidence type="ECO:0000313" key="10">
    <source>
        <dbReference type="EMBL" id="RAL24236.1"/>
    </source>
</evidence>
<dbReference type="InterPro" id="IPR036850">
    <property type="entry name" value="NDK-like_dom_sf"/>
</dbReference>
<evidence type="ECO:0000313" key="11">
    <source>
        <dbReference type="Proteomes" id="UP000251213"/>
    </source>
</evidence>
<dbReference type="Pfam" id="PF00334">
    <property type="entry name" value="NDK"/>
    <property type="match status" value="1"/>
</dbReference>
<dbReference type="SMART" id="SM00562">
    <property type="entry name" value="NDK"/>
    <property type="match status" value="1"/>
</dbReference>
<organism evidence="10 11">
    <name type="scientific">Thermoflavimicrobium daqui</name>
    <dbReference type="NCBI Taxonomy" id="2137476"/>
    <lineage>
        <taxon>Bacteria</taxon>
        <taxon>Bacillati</taxon>
        <taxon>Bacillota</taxon>
        <taxon>Bacilli</taxon>
        <taxon>Bacillales</taxon>
        <taxon>Thermoactinomycetaceae</taxon>
        <taxon>Thermoflavimicrobium</taxon>
    </lineage>
</organism>
<dbReference type="OrthoDB" id="9801161at2"/>
<comment type="caution">
    <text evidence="10">The sequence shown here is derived from an EMBL/GenBank/DDBJ whole genome shotgun (WGS) entry which is preliminary data.</text>
</comment>
<evidence type="ECO:0000259" key="9">
    <source>
        <dbReference type="SMART" id="SM00562"/>
    </source>
</evidence>
<dbReference type="Gene3D" id="3.30.70.141">
    <property type="entry name" value="Nucleoside diphosphate kinase-like domain"/>
    <property type="match status" value="1"/>
</dbReference>
<comment type="caution">
    <text evidence="7">Lacks conserved residue(s) required for the propagation of feature annotation.</text>
</comment>
<evidence type="ECO:0000256" key="7">
    <source>
        <dbReference type="PROSITE-ProRule" id="PRU00706"/>
    </source>
</evidence>
<gene>
    <name evidence="10" type="ORF">DL897_11190</name>
</gene>
<evidence type="ECO:0000256" key="5">
    <source>
        <dbReference type="ARBA" id="ARBA00022777"/>
    </source>
</evidence>
<dbReference type="AlphaFoldDB" id="A0A364K4G2"/>
<evidence type="ECO:0000256" key="2">
    <source>
        <dbReference type="ARBA" id="ARBA00008142"/>
    </source>
</evidence>
<dbReference type="Proteomes" id="UP000251213">
    <property type="component" value="Unassembled WGS sequence"/>
</dbReference>
<comment type="similarity">
    <text evidence="2 7 8">Belongs to the NDK family.</text>
</comment>
<evidence type="ECO:0000256" key="6">
    <source>
        <dbReference type="ARBA" id="ARBA00023080"/>
    </source>
</evidence>
<reference evidence="10 11" key="1">
    <citation type="submission" date="2018-06" db="EMBL/GenBank/DDBJ databases">
        <title>Thermoflavimicrobium daqus sp. nov., a thermophilic microbe isolated from Moutai-flavour Daqu.</title>
        <authorList>
            <person name="Wang X."/>
            <person name="Zhou H."/>
        </authorList>
    </citation>
    <scope>NUCLEOTIDE SEQUENCE [LARGE SCALE GENOMIC DNA]</scope>
    <source>
        <strain evidence="10 11">FBKL4.011</strain>
    </source>
</reference>
<evidence type="ECO:0000256" key="4">
    <source>
        <dbReference type="ARBA" id="ARBA00022679"/>
    </source>
</evidence>
<reference evidence="10 11" key="2">
    <citation type="submission" date="2018-06" db="EMBL/GenBank/DDBJ databases">
        <authorList>
            <person name="Zhirakovskaya E."/>
        </authorList>
    </citation>
    <scope>NUCLEOTIDE SEQUENCE [LARGE SCALE GENOMIC DNA]</scope>
    <source>
        <strain evidence="10 11">FBKL4.011</strain>
    </source>
</reference>
<dbReference type="EC" id="2.7.4.6" evidence="3"/>
<sequence length="303" mass="35372">MTMVNWKNSLFVLLTPDALVRHLARPILERFHANGFVPQKYQLVYVTSEDLDALYQINIEHVWDTYRYRLVDQLFNFGPCLVVLLTHNHLNGEDSHQRMKQMKGNSHPYKALSGTIRHDFYGLNSILGLMHSSDTPEESERESRIFFRSGRKFLQTSKMETDSTIWDLLESFEMSYPKEMRDYDAVLAGLRAKIVVALWSELTPTGREMVRSLQKQGIEAWVAPGTGKRLAEELLYGLKHPLAGILECEFLPDAPRLDMVSVETMLRGYGIEMDRWELLVLNTSMYFQPTRRRERHEILRELF</sequence>
<name>A0A364K4G2_9BACL</name>
<dbReference type="PANTHER" id="PTHR11349">
    <property type="entry name" value="NUCLEOSIDE DIPHOSPHATE KINASE"/>
    <property type="match status" value="1"/>
</dbReference>
<dbReference type="GO" id="GO:0004550">
    <property type="term" value="F:nucleoside diphosphate kinase activity"/>
    <property type="evidence" value="ECO:0007669"/>
    <property type="project" value="UniProtKB-EC"/>
</dbReference>
<comment type="cofactor">
    <cofactor evidence="1">
        <name>Mg(2+)</name>
        <dbReference type="ChEBI" id="CHEBI:18420"/>
    </cofactor>
</comment>
<dbReference type="GO" id="GO:0006241">
    <property type="term" value="P:CTP biosynthetic process"/>
    <property type="evidence" value="ECO:0007669"/>
    <property type="project" value="InterPro"/>
</dbReference>